<reference evidence="1" key="1">
    <citation type="submission" date="2021-02" db="EMBL/GenBank/DDBJ databases">
        <authorList>
            <person name="Nowell W R."/>
        </authorList>
    </citation>
    <scope>NUCLEOTIDE SEQUENCE</scope>
</reference>
<comment type="caution">
    <text evidence="1">The sequence shown here is derived from an EMBL/GenBank/DDBJ whole genome shotgun (WGS) entry which is preliminary data.</text>
</comment>
<accession>A0A819SN43</accession>
<dbReference type="EMBL" id="CAJOBE010008622">
    <property type="protein sequence ID" value="CAF4065554.1"/>
    <property type="molecule type" value="Genomic_DNA"/>
</dbReference>
<name>A0A819SN43_9BILA</name>
<protein>
    <submittedName>
        <fullName evidence="1">Uncharacterized protein</fullName>
    </submittedName>
</protein>
<evidence type="ECO:0000313" key="2">
    <source>
        <dbReference type="Proteomes" id="UP000663874"/>
    </source>
</evidence>
<gene>
    <name evidence="1" type="ORF">FNK824_LOCUS29509</name>
</gene>
<evidence type="ECO:0000313" key="1">
    <source>
        <dbReference type="EMBL" id="CAF4065554.1"/>
    </source>
</evidence>
<dbReference type="Proteomes" id="UP000663874">
    <property type="component" value="Unassembled WGS sequence"/>
</dbReference>
<proteinExistence type="predicted"/>
<dbReference type="AlphaFoldDB" id="A0A819SN43"/>
<organism evidence="1 2">
    <name type="scientific">Rotaria sordida</name>
    <dbReference type="NCBI Taxonomy" id="392033"/>
    <lineage>
        <taxon>Eukaryota</taxon>
        <taxon>Metazoa</taxon>
        <taxon>Spiralia</taxon>
        <taxon>Gnathifera</taxon>
        <taxon>Rotifera</taxon>
        <taxon>Eurotatoria</taxon>
        <taxon>Bdelloidea</taxon>
        <taxon>Philodinida</taxon>
        <taxon>Philodinidae</taxon>
        <taxon>Rotaria</taxon>
    </lineage>
</organism>
<sequence>MERSHFPGYSRCVACQDLISDKHIRHHILNCRPRSLTDYKLCVLCNKQIPIKQHSQHVATCNQQEDTLPNKKNCPNCGNILDELNSHCQSCENNDNGYSTPRASTPTQKTNNQRVVSNKKPTKYCILCSKDIDQSDYEDHVSYCSADENRPDNHKKKSNL</sequence>